<dbReference type="Proteomes" id="UP000324222">
    <property type="component" value="Unassembled WGS sequence"/>
</dbReference>
<proteinExistence type="predicted"/>
<feature type="compositionally biased region" description="Low complexity" evidence="1">
    <location>
        <begin position="57"/>
        <end position="74"/>
    </location>
</feature>
<evidence type="ECO:0000256" key="1">
    <source>
        <dbReference type="SAM" id="MobiDB-lite"/>
    </source>
</evidence>
<keyword evidence="3" id="KW-1185">Reference proteome</keyword>
<sequence length="74" mass="7772">MFVQSPVAPVTEPVCYSRPVTPSHTVIDPALSQPASQPVIFSKPASLSHLARHALKQPASQSAARPSSQPVTSV</sequence>
<name>A0A5B7GHT2_PORTR</name>
<protein>
    <submittedName>
        <fullName evidence="2">Uncharacterized protein</fullName>
    </submittedName>
</protein>
<accession>A0A5B7GHT2</accession>
<comment type="caution">
    <text evidence="2">The sequence shown here is derived from an EMBL/GenBank/DDBJ whole genome shotgun (WGS) entry which is preliminary data.</text>
</comment>
<dbReference type="AlphaFoldDB" id="A0A5B7GHT2"/>
<feature type="region of interest" description="Disordered" evidence="1">
    <location>
        <begin position="51"/>
        <end position="74"/>
    </location>
</feature>
<organism evidence="2 3">
    <name type="scientific">Portunus trituberculatus</name>
    <name type="common">Swimming crab</name>
    <name type="synonym">Neptunus trituberculatus</name>
    <dbReference type="NCBI Taxonomy" id="210409"/>
    <lineage>
        <taxon>Eukaryota</taxon>
        <taxon>Metazoa</taxon>
        <taxon>Ecdysozoa</taxon>
        <taxon>Arthropoda</taxon>
        <taxon>Crustacea</taxon>
        <taxon>Multicrustacea</taxon>
        <taxon>Malacostraca</taxon>
        <taxon>Eumalacostraca</taxon>
        <taxon>Eucarida</taxon>
        <taxon>Decapoda</taxon>
        <taxon>Pleocyemata</taxon>
        <taxon>Brachyura</taxon>
        <taxon>Eubrachyura</taxon>
        <taxon>Portunoidea</taxon>
        <taxon>Portunidae</taxon>
        <taxon>Portuninae</taxon>
        <taxon>Portunus</taxon>
    </lineage>
</organism>
<gene>
    <name evidence="2" type="ORF">E2C01_050024</name>
</gene>
<reference evidence="2 3" key="1">
    <citation type="submission" date="2019-05" db="EMBL/GenBank/DDBJ databases">
        <title>Another draft genome of Portunus trituberculatus and its Hox gene families provides insights of decapod evolution.</title>
        <authorList>
            <person name="Jeong J.-H."/>
            <person name="Song I."/>
            <person name="Kim S."/>
            <person name="Choi T."/>
            <person name="Kim D."/>
            <person name="Ryu S."/>
            <person name="Kim W."/>
        </authorList>
    </citation>
    <scope>NUCLEOTIDE SEQUENCE [LARGE SCALE GENOMIC DNA]</scope>
    <source>
        <tissue evidence="2">Muscle</tissue>
    </source>
</reference>
<evidence type="ECO:0000313" key="2">
    <source>
        <dbReference type="EMBL" id="MPC56074.1"/>
    </source>
</evidence>
<dbReference type="EMBL" id="VSRR010013671">
    <property type="protein sequence ID" value="MPC56074.1"/>
    <property type="molecule type" value="Genomic_DNA"/>
</dbReference>
<evidence type="ECO:0000313" key="3">
    <source>
        <dbReference type="Proteomes" id="UP000324222"/>
    </source>
</evidence>